<reference evidence="1 2" key="1">
    <citation type="submission" date="2016-04" db="EMBL/GenBank/DDBJ databases">
        <title>ATOL: Assembling a taxonomically balanced genome-scale reconstruction of the evolutionary history of the Enterobacteriaceae.</title>
        <authorList>
            <person name="Plunkett G.III."/>
            <person name="Neeno-Eckwall E.C."/>
            <person name="Glasner J.D."/>
            <person name="Perna N.T."/>
        </authorList>
    </citation>
    <scope>NUCLEOTIDE SEQUENCE [LARGE SCALE GENOMIC DNA]</scope>
    <source>
        <strain evidence="1 2">ATCC 51604</strain>
    </source>
</reference>
<evidence type="ECO:0000313" key="1">
    <source>
        <dbReference type="EMBL" id="OAT17091.1"/>
    </source>
</evidence>
<evidence type="ECO:0000313" key="2">
    <source>
        <dbReference type="Proteomes" id="UP000078504"/>
    </source>
</evidence>
<organism evidence="1 2">
    <name type="scientific">Buttiauxella gaviniae ATCC 51604</name>
    <dbReference type="NCBI Taxonomy" id="1354253"/>
    <lineage>
        <taxon>Bacteria</taxon>
        <taxon>Pseudomonadati</taxon>
        <taxon>Pseudomonadota</taxon>
        <taxon>Gammaproteobacteria</taxon>
        <taxon>Enterobacterales</taxon>
        <taxon>Enterobacteriaceae</taxon>
        <taxon>Buttiauxella</taxon>
    </lineage>
</organism>
<proteinExistence type="predicted"/>
<dbReference type="Proteomes" id="UP000078504">
    <property type="component" value="Unassembled WGS sequence"/>
</dbReference>
<comment type="caution">
    <text evidence="1">The sequence shown here is derived from an EMBL/GenBank/DDBJ whole genome shotgun (WGS) entry which is preliminary data.</text>
</comment>
<dbReference type="RefSeq" id="WP_064518822.1">
    <property type="nucleotide sequence ID" value="NZ_LXEP01000044.1"/>
</dbReference>
<protein>
    <submittedName>
        <fullName evidence="1">Uncharacterized protein</fullName>
    </submittedName>
</protein>
<sequence length="205" mass="23092">MSGRITTLCTVLGVAIATVGLYLPYRNELNDYLYQKEFLTGKWSTDAEYVINSGDLGLDISQPIVTVQLIVDKDGSINGEIISETLCDDMPLTWNITMNSDSPSLKNFVFARTFEVRQLINGAMDKSPVVATLKLTEEDQKHNAITFEVVSDATGRLPKKLIFGKDLPKFDENYKFLQDYCAKSTAKFYEEVMPKIKKLRDNPKS</sequence>
<dbReference type="AlphaFoldDB" id="A0A1B7HNF9"/>
<gene>
    <name evidence="1" type="ORF">M977_04337</name>
</gene>
<dbReference type="PATRIC" id="fig|1354253.4.peg.4449"/>
<name>A0A1B7HNF9_9ENTR</name>
<accession>A0A1B7HNF9</accession>
<dbReference type="EMBL" id="LXEP01000044">
    <property type="protein sequence ID" value="OAT17091.1"/>
    <property type="molecule type" value="Genomic_DNA"/>
</dbReference>